<feature type="region of interest" description="Disordered" evidence="1">
    <location>
        <begin position="1"/>
        <end position="23"/>
    </location>
</feature>
<protein>
    <submittedName>
        <fullName evidence="2">Uncharacterized protein</fullName>
    </submittedName>
</protein>
<dbReference type="AlphaFoldDB" id="I3UXZ6"/>
<dbReference type="KEGG" id="ppi:YSA_06672"/>
<gene>
    <name evidence="2" type="ORF">YSA_06672</name>
</gene>
<proteinExistence type="predicted"/>
<name>I3UXZ6_PSEPU</name>
<evidence type="ECO:0000313" key="2">
    <source>
        <dbReference type="EMBL" id="AFK70367.1"/>
    </source>
</evidence>
<accession>I3UXZ6</accession>
<dbReference type="EMBL" id="CP003588">
    <property type="protein sequence ID" value="AFK70367.1"/>
    <property type="molecule type" value="Genomic_DNA"/>
</dbReference>
<organism evidence="2 3">
    <name type="scientific">Pseudomonas putida ND6</name>
    <dbReference type="NCBI Taxonomy" id="231023"/>
    <lineage>
        <taxon>Bacteria</taxon>
        <taxon>Pseudomonadati</taxon>
        <taxon>Pseudomonadota</taxon>
        <taxon>Gammaproteobacteria</taxon>
        <taxon>Pseudomonadales</taxon>
        <taxon>Pseudomonadaceae</taxon>
        <taxon>Pseudomonas</taxon>
    </lineage>
</organism>
<sequence>MPANTGEAGAMHRDARLAGMPASKGSQALLGSVQIA</sequence>
<evidence type="ECO:0000256" key="1">
    <source>
        <dbReference type="SAM" id="MobiDB-lite"/>
    </source>
</evidence>
<evidence type="ECO:0000313" key="3">
    <source>
        <dbReference type="Proteomes" id="UP000005268"/>
    </source>
</evidence>
<dbReference type="Proteomes" id="UP000005268">
    <property type="component" value="Chromosome"/>
</dbReference>
<reference evidence="2 3" key="1">
    <citation type="journal article" date="2012" name="J. Bacteriol.">
        <title>Complete Genome Sequence of the Naphthalene-Degrading Pseudomonas putida Strain ND6.</title>
        <authorList>
            <person name="Li S."/>
            <person name="Zhao H."/>
            <person name="Li Y."/>
            <person name="Niu S."/>
            <person name="Cai B."/>
        </authorList>
    </citation>
    <scope>NUCLEOTIDE SEQUENCE [LARGE SCALE GENOMIC DNA]</scope>
    <source>
        <strain evidence="2 3">ND6</strain>
    </source>
</reference>
<dbReference type="HOGENOM" id="CLU_3357872_0_0_6"/>